<keyword evidence="6" id="KW-1185">Reference proteome</keyword>
<dbReference type="SUPFAM" id="SSF52540">
    <property type="entry name" value="P-loop containing nucleoside triphosphate hydrolases"/>
    <property type="match status" value="1"/>
</dbReference>
<dbReference type="GO" id="GO:0043531">
    <property type="term" value="F:ADP binding"/>
    <property type="evidence" value="ECO:0007669"/>
    <property type="project" value="InterPro"/>
</dbReference>
<evidence type="ECO:0008006" key="7">
    <source>
        <dbReference type="Google" id="ProtNLM"/>
    </source>
</evidence>
<reference evidence="5 6" key="1">
    <citation type="journal article" date="2022" name="G3 (Bethesda)">
        <title>Whole-genome sequence and methylome profiling of the almond [Prunus dulcis (Mill.) D.A. Webb] cultivar 'Nonpareil'.</title>
        <authorList>
            <person name="D'Amico-Willman K.M."/>
            <person name="Ouma W.Z."/>
            <person name="Meulia T."/>
            <person name="Sideli G.M."/>
            <person name="Gradziel T.M."/>
            <person name="Fresnedo-Ramirez J."/>
        </authorList>
    </citation>
    <scope>NUCLEOTIDE SEQUENCE [LARGE SCALE GENOMIC DNA]</scope>
    <source>
        <strain evidence="5">Clone GOH B32 T37-40</strain>
    </source>
</reference>
<dbReference type="PRINTS" id="PR00364">
    <property type="entry name" value="DISEASERSIST"/>
</dbReference>
<evidence type="ECO:0000259" key="3">
    <source>
        <dbReference type="Pfam" id="PF00931"/>
    </source>
</evidence>
<dbReference type="PANTHER" id="PTHR23155">
    <property type="entry name" value="DISEASE RESISTANCE PROTEIN RP"/>
    <property type="match status" value="1"/>
</dbReference>
<evidence type="ECO:0000259" key="4">
    <source>
        <dbReference type="Pfam" id="PF23559"/>
    </source>
</evidence>
<dbReference type="GO" id="GO:0098542">
    <property type="term" value="P:defense response to other organism"/>
    <property type="evidence" value="ECO:0007669"/>
    <property type="project" value="TreeGrafter"/>
</dbReference>
<sequence>MTYDEIAKKLFRVMEETRCLVILDDIWSLETWNLLKVAFPNEKTESTILLTTRYQAVALPPNRNCFLHKLQPLNENASLELFEKIAIFGRADIDMRIYTKMRELGIKMLRHCVGLPLAIIVLAGVLSRKNTIKEWETVHENVHEYIRRGIGYEDEYEYEGASWVLALSYDHLPYHLKPCLLYLGHYSEDLEISVSTLTKLWVAEGLISLRQPRHVSGETTEEIARNCLSELVERCVVQVGTTGSTGTMKTCRIHDLIRNLCLLKAKEESFVHNCYSLQENEATNPFTSMVAKAAPLGKVRRLFNLLG</sequence>
<keyword evidence="2" id="KW-0611">Plant defense</keyword>
<feature type="domain" description="NB-ARC" evidence="3">
    <location>
        <begin position="5"/>
        <end position="87"/>
    </location>
</feature>
<dbReference type="EMBL" id="JAJFAZ020000001">
    <property type="protein sequence ID" value="KAI5348125.1"/>
    <property type="molecule type" value="Genomic_DNA"/>
</dbReference>
<dbReference type="InterPro" id="IPR002182">
    <property type="entry name" value="NB-ARC"/>
</dbReference>
<dbReference type="Gene3D" id="1.10.10.10">
    <property type="entry name" value="Winged helix-like DNA-binding domain superfamily/Winged helix DNA-binding domain"/>
    <property type="match status" value="1"/>
</dbReference>
<proteinExistence type="predicted"/>
<organism evidence="5 6">
    <name type="scientific">Prunus dulcis</name>
    <name type="common">Almond</name>
    <name type="synonym">Amygdalus dulcis</name>
    <dbReference type="NCBI Taxonomy" id="3755"/>
    <lineage>
        <taxon>Eukaryota</taxon>
        <taxon>Viridiplantae</taxon>
        <taxon>Streptophyta</taxon>
        <taxon>Embryophyta</taxon>
        <taxon>Tracheophyta</taxon>
        <taxon>Spermatophyta</taxon>
        <taxon>Magnoliopsida</taxon>
        <taxon>eudicotyledons</taxon>
        <taxon>Gunneridae</taxon>
        <taxon>Pentapetalae</taxon>
        <taxon>rosids</taxon>
        <taxon>fabids</taxon>
        <taxon>Rosales</taxon>
        <taxon>Rosaceae</taxon>
        <taxon>Amygdaloideae</taxon>
        <taxon>Amygdaleae</taxon>
        <taxon>Prunus</taxon>
    </lineage>
</organism>
<protein>
    <recommendedName>
        <fullName evidence="7">NB-ARC domain-containing protein</fullName>
    </recommendedName>
</protein>
<dbReference type="Pfam" id="PF23559">
    <property type="entry name" value="WHD_DRP"/>
    <property type="match status" value="1"/>
</dbReference>
<dbReference type="InterPro" id="IPR042197">
    <property type="entry name" value="Apaf_helical"/>
</dbReference>
<dbReference type="Gene3D" id="1.10.8.430">
    <property type="entry name" value="Helical domain of apoptotic protease-activating factors"/>
    <property type="match status" value="1"/>
</dbReference>
<dbReference type="Pfam" id="PF00931">
    <property type="entry name" value="NB-ARC"/>
    <property type="match status" value="1"/>
</dbReference>
<evidence type="ECO:0000313" key="6">
    <source>
        <dbReference type="Proteomes" id="UP001054821"/>
    </source>
</evidence>
<dbReference type="FunFam" id="1.10.10.10:FF:000322">
    <property type="entry name" value="Probable disease resistance protein At1g63360"/>
    <property type="match status" value="1"/>
</dbReference>
<keyword evidence="1" id="KW-0677">Repeat</keyword>
<accession>A0AAD4WR93</accession>
<gene>
    <name evidence="5" type="ORF">L3X38_001012</name>
</gene>
<dbReference type="InterPro" id="IPR027417">
    <property type="entry name" value="P-loop_NTPase"/>
</dbReference>
<evidence type="ECO:0000256" key="1">
    <source>
        <dbReference type="ARBA" id="ARBA00022737"/>
    </source>
</evidence>
<name>A0AAD4WR93_PRUDU</name>
<evidence type="ECO:0000256" key="2">
    <source>
        <dbReference type="ARBA" id="ARBA00022821"/>
    </source>
</evidence>
<dbReference type="PANTHER" id="PTHR23155:SF1185">
    <property type="entry name" value="DISEASE RESISTANCE RPP8-LIKE PROTEIN 3-RELATED"/>
    <property type="match status" value="1"/>
</dbReference>
<comment type="caution">
    <text evidence="5">The sequence shown here is derived from an EMBL/GenBank/DDBJ whole genome shotgun (WGS) entry which is preliminary data.</text>
</comment>
<dbReference type="Proteomes" id="UP001054821">
    <property type="component" value="Chromosome 1"/>
</dbReference>
<dbReference type="Gene3D" id="3.40.50.300">
    <property type="entry name" value="P-loop containing nucleotide triphosphate hydrolases"/>
    <property type="match status" value="1"/>
</dbReference>
<dbReference type="InterPro" id="IPR036388">
    <property type="entry name" value="WH-like_DNA-bd_sf"/>
</dbReference>
<dbReference type="InterPro" id="IPR044974">
    <property type="entry name" value="Disease_R_plants"/>
</dbReference>
<evidence type="ECO:0000313" key="5">
    <source>
        <dbReference type="EMBL" id="KAI5348125.1"/>
    </source>
</evidence>
<dbReference type="AlphaFoldDB" id="A0AAD4WR93"/>
<feature type="domain" description="Disease resistance protein winged helix" evidence="4">
    <location>
        <begin position="186"/>
        <end position="260"/>
    </location>
</feature>
<dbReference type="InterPro" id="IPR058922">
    <property type="entry name" value="WHD_DRP"/>
</dbReference>